<dbReference type="PANTHER" id="PTHR34290">
    <property type="entry name" value="SI:CH73-390P7.2"/>
    <property type="match status" value="1"/>
</dbReference>
<dbReference type="AlphaFoldDB" id="A0A1H4G4D9"/>
<accession>A0A1H4G4D9</accession>
<dbReference type="InterPro" id="IPR044691">
    <property type="entry name" value="DCC1_Trx"/>
</dbReference>
<dbReference type="STRING" id="525918.SAMN05660964_03251"/>
<dbReference type="GO" id="GO:0015035">
    <property type="term" value="F:protein-disulfide reductase activity"/>
    <property type="evidence" value="ECO:0007669"/>
    <property type="project" value="InterPro"/>
</dbReference>
<dbReference type="RefSeq" id="WP_175517986.1">
    <property type="nucleotide sequence ID" value="NZ_FNQP01000027.1"/>
</dbReference>
<organism evidence="1 2">
    <name type="scientific">Thiothrix caldifontis</name>
    <dbReference type="NCBI Taxonomy" id="525918"/>
    <lineage>
        <taxon>Bacteria</taxon>
        <taxon>Pseudomonadati</taxon>
        <taxon>Pseudomonadota</taxon>
        <taxon>Gammaproteobacteria</taxon>
        <taxon>Thiotrichales</taxon>
        <taxon>Thiotrichaceae</taxon>
        <taxon>Thiothrix</taxon>
    </lineage>
</organism>
<dbReference type="InterPro" id="IPR007263">
    <property type="entry name" value="DCC1-like"/>
</dbReference>
<keyword evidence="2" id="KW-1185">Reference proteome</keyword>
<gene>
    <name evidence="1" type="ORF">SAMN05660964_03251</name>
</gene>
<dbReference type="Pfam" id="PF04134">
    <property type="entry name" value="DCC1-like"/>
    <property type="match status" value="1"/>
</dbReference>
<evidence type="ECO:0000313" key="2">
    <source>
        <dbReference type="Proteomes" id="UP000199397"/>
    </source>
</evidence>
<name>A0A1H4G4D9_9GAMM</name>
<dbReference type="Proteomes" id="UP000199397">
    <property type="component" value="Unassembled WGS sequence"/>
</dbReference>
<proteinExistence type="predicted"/>
<sequence>MTTPKVTCFHDGECPICNLEINGMKKLDTAGNIQWIDITQESEALAAAGITYKQAMERIHVIGADQQMQTGVRGFIQVWKQLPYYRRMAALLERLPFLVPVMEMGYRVFAYWRLPLTGKKRVS</sequence>
<protein>
    <submittedName>
        <fullName evidence="1">Predicted thiol-disulfide oxidoreductase YuxK, DCC family</fullName>
    </submittedName>
</protein>
<evidence type="ECO:0000313" key="1">
    <source>
        <dbReference type="EMBL" id="SEB03920.1"/>
    </source>
</evidence>
<dbReference type="EMBL" id="FNQP01000027">
    <property type="protein sequence ID" value="SEB03920.1"/>
    <property type="molecule type" value="Genomic_DNA"/>
</dbReference>
<reference evidence="1 2" key="1">
    <citation type="submission" date="2016-10" db="EMBL/GenBank/DDBJ databases">
        <authorList>
            <person name="de Groot N.N."/>
        </authorList>
    </citation>
    <scope>NUCLEOTIDE SEQUENCE [LARGE SCALE GENOMIC DNA]</scope>
    <source>
        <strain evidence="1 2">DSM 21228</strain>
    </source>
</reference>
<dbReference type="PANTHER" id="PTHR34290:SF2">
    <property type="entry name" value="OS04G0668800 PROTEIN"/>
    <property type="match status" value="1"/>
</dbReference>